<keyword evidence="3 8" id="KW-0547">Nucleotide-binding</keyword>
<evidence type="ECO:0000256" key="7">
    <source>
        <dbReference type="ARBA" id="ARBA00048478"/>
    </source>
</evidence>
<dbReference type="EC" id="2.7.4.25" evidence="8"/>
<dbReference type="Proteomes" id="UP000638043">
    <property type="component" value="Unassembled WGS sequence"/>
</dbReference>
<evidence type="ECO:0000256" key="5">
    <source>
        <dbReference type="ARBA" id="ARBA00022840"/>
    </source>
</evidence>
<evidence type="ECO:0000256" key="4">
    <source>
        <dbReference type="ARBA" id="ARBA00022777"/>
    </source>
</evidence>
<gene>
    <name evidence="8 10" type="primary">cmk</name>
    <name evidence="10" type="ORF">GCM10010910_05750</name>
</gene>
<dbReference type="CDD" id="cd02020">
    <property type="entry name" value="CMPK"/>
    <property type="match status" value="1"/>
</dbReference>
<dbReference type="InterPro" id="IPR027417">
    <property type="entry name" value="P-loop_NTPase"/>
</dbReference>
<evidence type="ECO:0000256" key="6">
    <source>
        <dbReference type="ARBA" id="ARBA00047615"/>
    </source>
</evidence>
<dbReference type="SUPFAM" id="SSF52540">
    <property type="entry name" value="P-loop containing nucleoside triphosphate hydrolases"/>
    <property type="match status" value="1"/>
</dbReference>
<keyword evidence="8" id="KW-0963">Cytoplasm</keyword>
<evidence type="ECO:0000313" key="10">
    <source>
        <dbReference type="EMBL" id="GGO60404.1"/>
    </source>
</evidence>
<feature type="binding site" evidence="8">
    <location>
        <begin position="13"/>
        <end position="21"/>
    </location>
    <ligand>
        <name>ATP</name>
        <dbReference type="ChEBI" id="CHEBI:30616"/>
    </ligand>
</feature>
<keyword evidence="11" id="KW-1185">Reference proteome</keyword>
<reference evidence="11" key="1">
    <citation type="journal article" date="2019" name="Int. J. Syst. Evol. Microbiol.">
        <title>The Global Catalogue of Microorganisms (GCM) 10K type strain sequencing project: providing services to taxonomists for standard genome sequencing and annotation.</title>
        <authorList>
            <consortium name="The Broad Institute Genomics Platform"/>
            <consortium name="The Broad Institute Genome Sequencing Center for Infectious Disease"/>
            <person name="Wu L."/>
            <person name="Ma J."/>
        </authorList>
    </citation>
    <scope>NUCLEOTIDE SEQUENCE [LARGE SCALE GENOMIC DNA]</scope>
    <source>
        <strain evidence="11">CGMCC 4.7181</strain>
    </source>
</reference>
<proteinExistence type="inferred from homology"/>
<dbReference type="InterPro" id="IPR003136">
    <property type="entry name" value="Cytidylate_kin"/>
</dbReference>
<keyword evidence="4 8" id="KW-0418">Kinase</keyword>
<comment type="similarity">
    <text evidence="1 8">Belongs to the cytidylate kinase family. Type 1 subfamily.</text>
</comment>
<dbReference type="HAMAP" id="MF_00238">
    <property type="entry name" value="Cytidyl_kinase_type1"/>
    <property type="match status" value="1"/>
</dbReference>
<dbReference type="GO" id="GO:0016301">
    <property type="term" value="F:kinase activity"/>
    <property type="evidence" value="ECO:0007669"/>
    <property type="project" value="UniProtKB-KW"/>
</dbReference>
<evidence type="ECO:0000256" key="2">
    <source>
        <dbReference type="ARBA" id="ARBA00022679"/>
    </source>
</evidence>
<comment type="catalytic activity">
    <reaction evidence="6 8">
        <text>dCMP + ATP = dCDP + ADP</text>
        <dbReference type="Rhea" id="RHEA:25094"/>
        <dbReference type="ChEBI" id="CHEBI:30616"/>
        <dbReference type="ChEBI" id="CHEBI:57566"/>
        <dbReference type="ChEBI" id="CHEBI:58593"/>
        <dbReference type="ChEBI" id="CHEBI:456216"/>
        <dbReference type="EC" id="2.7.4.25"/>
    </reaction>
</comment>
<evidence type="ECO:0000313" key="11">
    <source>
        <dbReference type="Proteomes" id="UP000638043"/>
    </source>
</evidence>
<sequence length="230" mass="24410">MRMSETFFVGIDGPAGSGKSSVSKEAARRLGFGYLDTGSVYRALAWFVLSRGGSTTDPAAVESGFADFEPSISLDPDVRTIAVGETDVTDAIRTPETTAAVAGVAKTLSVREKINELFRRIVADASLPGVIVEGRDITTVVAPDAPARILLTAHPDVRAARRSKEMGADDVAAVAEAMRRRDASDSTVVDFLNAAEGVTVVDTTHLNFDQSVDAVLAVVDERREEGRNGR</sequence>
<dbReference type="Gene3D" id="3.40.50.300">
    <property type="entry name" value="P-loop containing nucleotide triphosphate hydrolases"/>
    <property type="match status" value="1"/>
</dbReference>
<evidence type="ECO:0000259" key="9">
    <source>
        <dbReference type="Pfam" id="PF02224"/>
    </source>
</evidence>
<evidence type="ECO:0000256" key="1">
    <source>
        <dbReference type="ARBA" id="ARBA00009427"/>
    </source>
</evidence>
<feature type="domain" description="Cytidylate kinase" evidence="9">
    <location>
        <begin position="9"/>
        <end position="219"/>
    </location>
</feature>
<dbReference type="InterPro" id="IPR011994">
    <property type="entry name" value="Cytidylate_kinase_dom"/>
</dbReference>
<accession>A0ABQ2MX02</accession>
<keyword evidence="5 8" id="KW-0067">ATP-binding</keyword>
<name>A0ABQ2MX02_9MICO</name>
<organism evidence="10 11">
    <name type="scientific">Microbacterium nanhaiense</name>
    <dbReference type="NCBI Taxonomy" id="1301026"/>
    <lineage>
        <taxon>Bacteria</taxon>
        <taxon>Bacillati</taxon>
        <taxon>Actinomycetota</taxon>
        <taxon>Actinomycetes</taxon>
        <taxon>Micrococcales</taxon>
        <taxon>Microbacteriaceae</taxon>
        <taxon>Microbacterium</taxon>
    </lineage>
</organism>
<keyword evidence="2 8" id="KW-0808">Transferase</keyword>
<dbReference type="Pfam" id="PF02224">
    <property type="entry name" value="Cytidylate_kin"/>
    <property type="match status" value="1"/>
</dbReference>
<dbReference type="NCBIfam" id="TIGR00017">
    <property type="entry name" value="cmk"/>
    <property type="match status" value="1"/>
</dbReference>
<dbReference type="EMBL" id="BMMQ01000002">
    <property type="protein sequence ID" value="GGO60404.1"/>
    <property type="molecule type" value="Genomic_DNA"/>
</dbReference>
<comment type="catalytic activity">
    <reaction evidence="7 8">
        <text>CMP + ATP = CDP + ADP</text>
        <dbReference type="Rhea" id="RHEA:11600"/>
        <dbReference type="ChEBI" id="CHEBI:30616"/>
        <dbReference type="ChEBI" id="CHEBI:58069"/>
        <dbReference type="ChEBI" id="CHEBI:60377"/>
        <dbReference type="ChEBI" id="CHEBI:456216"/>
        <dbReference type="EC" id="2.7.4.25"/>
    </reaction>
</comment>
<evidence type="ECO:0000256" key="8">
    <source>
        <dbReference type="HAMAP-Rule" id="MF_00238"/>
    </source>
</evidence>
<comment type="caution">
    <text evidence="10">The sequence shown here is derived from an EMBL/GenBank/DDBJ whole genome shotgun (WGS) entry which is preliminary data.</text>
</comment>
<evidence type="ECO:0000256" key="3">
    <source>
        <dbReference type="ARBA" id="ARBA00022741"/>
    </source>
</evidence>
<protein>
    <recommendedName>
        <fullName evidence="8">Cytidylate kinase</fullName>
        <shortName evidence="8">CK</shortName>
        <ecNumber evidence="8">2.7.4.25</ecNumber>
    </recommendedName>
    <alternativeName>
        <fullName evidence="8">Cytidine monophosphate kinase</fullName>
        <shortName evidence="8">CMP kinase</shortName>
    </alternativeName>
</protein>
<comment type="subcellular location">
    <subcellularLocation>
        <location evidence="8">Cytoplasm</location>
    </subcellularLocation>
</comment>